<dbReference type="Proteomes" id="UP000297245">
    <property type="component" value="Unassembled WGS sequence"/>
</dbReference>
<evidence type="ECO:0000313" key="3">
    <source>
        <dbReference type="Proteomes" id="UP000297245"/>
    </source>
</evidence>
<feature type="region of interest" description="Disordered" evidence="1">
    <location>
        <begin position="54"/>
        <end position="107"/>
    </location>
</feature>
<evidence type="ECO:0000256" key="1">
    <source>
        <dbReference type="SAM" id="MobiDB-lite"/>
    </source>
</evidence>
<dbReference type="EMBL" id="ML179101">
    <property type="protein sequence ID" value="THV00653.1"/>
    <property type="molecule type" value="Genomic_DNA"/>
</dbReference>
<keyword evidence="3" id="KW-1185">Reference proteome</keyword>
<feature type="compositionally biased region" description="Acidic residues" evidence="1">
    <location>
        <begin position="64"/>
        <end position="91"/>
    </location>
</feature>
<protein>
    <submittedName>
        <fullName evidence="2">Uncharacterized protein</fullName>
    </submittedName>
</protein>
<sequence length="484" mass="54588">MHSPVPEEVLSSSTSTFLKGDVDMDDDVLLLIHLIGTLMQIRIPLGIGTQLKSRVKRRLKDDSVEVNEDDDADSDGEDNHEAEEDDDDDLEPNLNHSLPSNQLMGDRNKRNALLLGERPLAQCERKKLGLPKCRVAAAQPTRHWQHTGNAGGAVGNGDGGQWWASETGRVDVRGFRELEVQFRLGFHHNVDIIKPFFASTHLTIHHQPANTVSLASLHPKPTPQVAFPTHRDQKTDFCRGSTTLLKAERRYNQKLLDDISNSSFTSAAIVINQYPTNTLCLHPKLAPEVAHLHQITPTILTATTTTNPSNEMPFQDVPQLNKKSNEQLWREWMDLMEALWKLWVAVNECRVRFMATMSKRRVDSMVKGTATERKTDIDRWYSVPQDTKITTRHENVYSPSYFYIHAGSVSLKSSDDDDKSGILTYSSALYSSTIYISTRNRNLTVDLPVEDDYFKGQMYLGILLNGVWTQGLRVGEGELVQMLT</sequence>
<evidence type="ECO:0000313" key="2">
    <source>
        <dbReference type="EMBL" id="THV00653.1"/>
    </source>
</evidence>
<reference evidence="2 3" key="1">
    <citation type="journal article" date="2019" name="Nat. Ecol. Evol.">
        <title>Megaphylogeny resolves global patterns of mushroom evolution.</title>
        <authorList>
            <person name="Varga T."/>
            <person name="Krizsan K."/>
            <person name="Foldi C."/>
            <person name="Dima B."/>
            <person name="Sanchez-Garcia M."/>
            <person name="Sanchez-Ramirez S."/>
            <person name="Szollosi G.J."/>
            <person name="Szarkandi J.G."/>
            <person name="Papp V."/>
            <person name="Albert L."/>
            <person name="Andreopoulos W."/>
            <person name="Angelini C."/>
            <person name="Antonin V."/>
            <person name="Barry K.W."/>
            <person name="Bougher N.L."/>
            <person name="Buchanan P."/>
            <person name="Buyck B."/>
            <person name="Bense V."/>
            <person name="Catcheside P."/>
            <person name="Chovatia M."/>
            <person name="Cooper J."/>
            <person name="Damon W."/>
            <person name="Desjardin D."/>
            <person name="Finy P."/>
            <person name="Geml J."/>
            <person name="Haridas S."/>
            <person name="Hughes K."/>
            <person name="Justo A."/>
            <person name="Karasinski D."/>
            <person name="Kautmanova I."/>
            <person name="Kiss B."/>
            <person name="Kocsube S."/>
            <person name="Kotiranta H."/>
            <person name="LaButti K.M."/>
            <person name="Lechner B.E."/>
            <person name="Liimatainen K."/>
            <person name="Lipzen A."/>
            <person name="Lukacs Z."/>
            <person name="Mihaltcheva S."/>
            <person name="Morgado L.N."/>
            <person name="Niskanen T."/>
            <person name="Noordeloos M.E."/>
            <person name="Ohm R.A."/>
            <person name="Ortiz-Santana B."/>
            <person name="Ovrebo C."/>
            <person name="Racz N."/>
            <person name="Riley R."/>
            <person name="Savchenko A."/>
            <person name="Shiryaev A."/>
            <person name="Soop K."/>
            <person name="Spirin V."/>
            <person name="Szebenyi C."/>
            <person name="Tomsovsky M."/>
            <person name="Tulloss R.E."/>
            <person name="Uehling J."/>
            <person name="Grigoriev I.V."/>
            <person name="Vagvolgyi C."/>
            <person name="Papp T."/>
            <person name="Martin F.M."/>
            <person name="Miettinen O."/>
            <person name="Hibbett D.S."/>
            <person name="Nagy L.G."/>
        </authorList>
    </citation>
    <scope>NUCLEOTIDE SEQUENCE [LARGE SCALE GENOMIC DNA]</scope>
    <source>
        <strain evidence="2 3">CBS 962.96</strain>
    </source>
</reference>
<organism evidence="2 3">
    <name type="scientific">Dendrothele bispora (strain CBS 962.96)</name>
    <dbReference type="NCBI Taxonomy" id="1314807"/>
    <lineage>
        <taxon>Eukaryota</taxon>
        <taxon>Fungi</taxon>
        <taxon>Dikarya</taxon>
        <taxon>Basidiomycota</taxon>
        <taxon>Agaricomycotina</taxon>
        <taxon>Agaricomycetes</taxon>
        <taxon>Agaricomycetidae</taxon>
        <taxon>Agaricales</taxon>
        <taxon>Agaricales incertae sedis</taxon>
        <taxon>Dendrothele</taxon>
    </lineage>
</organism>
<name>A0A4S8MDL5_DENBC</name>
<proteinExistence type="predicted"/>
<gene>
    <name evidence="2" type="ORF">K435DRAFT_793993</name>
</gene>
<feature type="compositionally biased region" description="Polar residues" evidence="1">
    <location>
        <begin position="94"/>
        <end position="103"/>
    </location>
</feature>
<dbReference type="AlphaFoldDB" id="A0A4S8MDL5"/>
<accession>A0A4S8MDL5</accession>